<dbReference type="SUPFAM" id="SSF54001">
    <property type="entry name" value="Cysteine proteinases"/>
    <property type="match status" value="2"/>
</dbReference>
<dbReference type="EC" id="3.4.19.12" evidence="3 8"/>
<evidence type="ECO:0000256" key="7">
    <source>
        <dbReference type="ARBA" id="ARBA00022807"/>
    </source>
</evidence>
<dbReference type="PANTHER" id="PTHR10589:SF16">
    <property type="entry name" value="UBIQUITIN CARBOXYL-TERMINAL HYDROLASE ISOZYME L5"/>
    <property type="match status" value="1"/>
</dbReference>
<dbReference type="PANTHER" id="PTHR10589">
    <property type="entry name" value="UBIQUITIN CARBOXYL-TERMINAL HYDROLASE"/>
    <property type="match status" value="1"/>
</dbReference>
<evidence type="ECO:0000256" key="9">
    <source>
        <dbReference type="SAM" id="MobiDB-lite"/>
    </source>
</evidence>
<feature type="compositionally biased region" description="Low complexity" evidence="9">
    <location>
        <begin position="457"/>
        <end position="469"/>
    </location>
</feature>
<evidence type="ECO:0000256" key="6">
    <source>
        <dbReference type="ARBA" id="ARBA00022801"/>
    </source>
</evidence>
<accession>A0A409VYE9</accession>
<feature type="compositionally biased region" description="Pro residues" evidence="9">
    <location>
        <begin position="447"/>
        <end position="456"/>
    </location>
</feature>
<evidence type="ECO:0000313" key="11">
    <source>
        <dbReference type="EMBL" id="PPQ71277.1"/>
    </source>
</evidence>
<feature type="non-terminal residue" evidence="11">
    <location>
        <position position="564"/>
    </location>
</feature>
<comment type="similarity">
    <text evidence="2 8">Belongs to the peptidase C12 family.</text>
</comment>
<dbReference type="Gene3D" id="3.40.532.10">
    <property type="entry name" value="Peptidase C12, ubiquitin carboxyl-terminal hydrolase"/>
    <property type="match status" value="1"/>
</dbReference>
<sequence length="564" mass="62194">MELNQQQPLLHPPHELSEIQQQPPNDPIDLVGGPFAVIESDPGVFTSLTRRLGIPGLELVELYDIEPWAVDHLNPHGLIFCFMWKKDAHRPADFDDPAAERVWFANQLSDDACATHAILNVVLNCPGIELGEELSAFRRETEAMSPVMRGLAVTNSRVIRPAHNSLARPSDIRASVNNLAITTFDAEKRKEKELKAKAKQDAPSKRVKTGTGTSTTKATKARGKGKGKEKATSKAKPKANARAKAKRKGRNKYDDNEDEDEGQESTTDDDDDDEDEEEENEEETYHFIGYVPAHGKVWELDGLKSGPLEVGELPSPAPAPTVSPNQTSSNQTSSSSNPTPANPPPPPHTNPNRGWMDIARPALRMKMDKYGGSASDGSNIRFSLLAIVDDAFRTAHDGLEFWRRERAVLERSMRARSQAGDGGAGWEAMVDPSLLASANSAFTPPIYPLSPLPPPQSSSSSNIQTSSNPHPNPHPHPHRLKPFAKDFASRRMQRDMQIMSMSSPTPMSTSTSTQQQHLPNQDQDQDQDQDPIPALAREWEKCVREGVRAKVLLEDEVMKGIRAN</sequence>
<evidence type="ECO:0000313" key="12">
    <source>
        <dbReference type="Proteomes" id="UP000283269"/>
    </source>
</evidence>
<feature type="compositionally biased region" description="Basic residues" evidence="9">
    <location>
        <begin position="233"/>
        <end position="250"/>
    </location>
</feature>
<dbReference type="Pfam" id="PF01088">
    <property type="entry name" value="Peptidase_C12"/>
    <property type="match status" value="1"/>
</dbReference>
<evidence type="ECO:0000256" key="1">
    <source>
        <dbReference type="ARBA" id="ARBA00000707"/>
    </source>
</evidence>
<keyword evidence="5 8" id="KW-0833">Ubl conjugation pathway</keyword>
<reference evidence="11 12" key="1">
    <citation type="journal article" date="2018" name="Evol. Lett.">
        <title>Horizontal gene cluster transfer increased hallucinogenic mushroom diversity.</title>
        <authorList>
            <person name="Reynolds H.T."/>
            <person name="Vijayakumar V."/>
            <person name="Gluck-Thaler E."/>
            <person name="Korotkin H.B."/>
            <person name="Matheny P.B."/>
            <person name="Slot J.C."/>
        </authorList>
    </citation>
    <scope>NUCLEOTIDE SEQUENCE [LARGE SCALE GENOMIC DNA]</scope>
    <source>
        <strain evidence="11 12">2631</strain>
    </source>
</reference>
<feature type="compositionally biased region" description="Acidic residues" evidence="9">
    <location>
        <begin position="255"/>
        <end position="282"/>
    </location>
</feature>
<dbReference type="Proteomes" id="UP000283269">
    <property type="component" value="Unassembled WGS sequence"/>
</dbReference>
<feature type="compositionally biased region" description="Pro residues" evidence="9">
    <location>
        <begin position="340"/>
        <end position="349"/>
    </location>
</feature>
<evidence type="ECO:0000256" key="4">
    <source>
        <dbReference type="ARBA" id="ARBA00022670"/>
    </source>
</evidence>
<dbReference type="GO" id="GO:0006511">
    <property type="term" value="P:ubiquitin-dependent protein catabolic process"/>
    <property type="evidence" value="ECO:0007669"/>
    <property type="project" value="UniProtKB-UniRule"/>
</dbReference>
<comment type="caution">
    <text evidence="11">The sequence shown here is derived from an EMBL/GenBank/DDBJ whole genome shotgun (WGS) entry which is preliminary data.</text>
</comment>
<dbReference type="InParanoid" id="A0A409VYE9"/>
<feature type="active site" description="Nucleophile" evidence="8">
    <location>
        <position position="113"/>
    </location>
</feature>
<dbReference type="GO" id="GO:0016579">
    <property type="term" value="P:protein deubiquitination"/>
    <property type="evidence" value="ECO:0007669"/>
    <property type="project" value="TreeGrafter"/>
</dbReference>
<feature type="domain" description="UCH catalytic" evidence="10">
    <location>
        <begin position="34"/>
        <end position="389"/>
    </location>
</feature>
<feature type="compositionally biased region" description="Low complexity" evidence="9">
    <location>
        <begin position="323"/>
        <end position="339"/>
    </location>
</feature>
<gene>
    <name evidence="11" type="ORF">CVT25_001419</name>
</gene>
<feature type="site" description="Transition state stabilizer" evidence="8">
    <location>
        <position position="107"/>
    </location>
</feature>
<feature type="region of interest" description="Disordered" evidence="9">
    <location>
        <begin position="499"/>
        <end position="533"/>
    </location>
</feature>
<dbReference type="InterPro" id="IPR038765">
    <property type="entry name" value="Papain-like_cys_pep_sf"/>
</dbReference>
<dbReference type="PROSITE" id="PS52048">
    <property type="entry name" value="UCH_DOMAIN"/>
    <property type="match status" value="1"/>
</dbReference>
<feature type="region of interest" description="Disordered" evidence="9">
    <location>
        <begin position="192"/>
        <end position="288"/>
    </location>
</feature>
<dbReference type="GO" id="GO:0004843">
    <property type="term" value="F:cysteine-type deubiquitinase activity"/>
    <property type="evidence" value="ECO:0007669"/>
    <property type="project" value="UniProtKB-UniRule"/>
</dbReference>
<dbReference type="OrthoDB" id="1924260at2759"/>
<dbReference type="STRING" id="93625.A0A409VYE9"/>
<feature type="compositionally biased region" description="Low complexity" evidence="9">
    <location>
        <begin position="499"/>
        <end position="516"/>
    </location>
</feature>
<organism evidence="11 12">
    <name type="scientific">Psilocybe cyanescens</name>
    <dbReference type="NCBI Taxonomy" id="93625"/>
    <lineage>
        <taxon>Eukaryota</taxon>
        <taxon>Fungi</taxon>
        <taxon>Dikarya</taxon>
        <taxon>Basidiomycota</taxon>
        <taxon>Agaricomycotina</taxon>
        <taxon>Agaricomycetes</taxon>
        <taxon>Agaricomycetidae</taxon>
        <taxon>Agaricales</taxon>
        <taxon>Agaricineae</taxon>
        <taxon>Strophariaceae</taxon>
        <taxon>Psilocybe</taxon>
    </lineage>
</organism>
<keyword evidence="12" id="KW-1185">Reference proteome</keyword>
<evidence type="ECO:0000256" key="2">
    <source>
        <dbReference type="ARBA" id="ARBA00009326"/>
    </source>
</evidence>
<dbReference type="InterPro" id="IPR001578">
    <property type="entry name" value="Peptidase_C12_UCH"/>
</dbReference>
<feature type="region of interest" description="Disordered" evidence="9">
    <location>
        <begin position="1"/>
        <end position="25"/>
    </location>
</feature>
<feature type="region of interest" description="Disordered" evidence="9">
    <location>
        <begin position="447"/>
        <end position="481"/>
    </location>
</feature>
<protein>
    <recommendedName>
        <fullName evidence="3 8">ubiquitinyl hydrolase 1</fullName>
        <ecNumber evidence="3 8">3.4.19.12</ecNumber>
    </recommendedName>
</protein>
<dbReference type="GO" id="GO:0005737">
    <property type="term" value="C:cytoplasm"/>
    <property type="evidence" value="ECO:0007669"/>
    <property type="project" value="TreeGrafter"/>
</dbReference>
<evidence type="ECO:0000256" key="8">
    <source>
        <dbReference type="PROSITE-ProRule" id="PRU01393"/>
    </source>
</evidence>
<keyword evidence="6 8" id="KW-0378">Hydrolase</keyword>
<evidence type="ECO:0000256" key="5">
    <source>
        <dbReference type="ARBA" id="ARBA00022786"/>
    </source>
</evidence>
<feature type="compositionally biased region" description="Basic and acidic residues" evidence="9">
    <location>
        <begin position="192"/>
        <end position="204"/>
    </location>
</feature>
<dbReference type="EMBL" id="NHYD01003870">
    <property type="protein sequence ID" value="PPQ71277.1"/>
    <property type="molecule type" value="Genomic_DNA"/>
</dbReference>
<feature type="region of interest" description="Disordered" evidence="9">
    <location>
        <begin position="308"/>
        <end position="355"/>
    </location>
</feature>
<feature type="compositionally biased region" description="Low complexity" evidence="9">
    <location>
        <begin position="209"/>
        <end position="218"/>
    </location>
</feature>
<dbReference type="AlphaFoldDB" id="A0A409VYE9"/>
<keyword evidence="7 8" id="KW-0788">Thiol protease</keyword>
<name>A0A409VYE9_PSICY</name>
<keyword evidence="4 8" id="KW-0645">Protease</keyword>
<evidence type="ECO:0000256" key="3">
    <source>
        <dbReference type="ARBA" id="ARBA00012759"/>
    </source>
</evidence>
<dbReference type="InterPro" id="IPR036959">
    <property type="entry name" value="Peptidase_C12_UCH_sf"/>
</dbReference>
<comment type="catalytic activity">
    <reaction evidence="1 8">
        <text>Thiol-dependent hydrolysis of ester, thioester, amide, peptide and isopeptide bonds formed by the C-terminal Gly of ubiquitin (a 76-residue protein attached to proteins as an intracellular targeting signal).</text>
        <dbReference type="EC" id="3.4.19.12"/>
    </reaction>
</comment>
<evidence type="ECO:0000259" key="10">
    <source>
        <dbReference type="PROSITE" id="PS52048"/>
    </source>
</evidence>
<feature type="site" description="Important for enzyme activity" evidence="8">
    <location>
        <position position="301"/>
    </location>
</feature>
<feature type="active site" description="Proton donor" evidence="8">
    <location>
        <position position="286"/>
    </location>
</feature>
<proteinExistence type="inferred from homology"/>